<reference evidence="6 7" key="1">
    <citation type="submission" date="2018-03" db="EMBL/GenBank/DDBJ databases">
        <title>Massilia armeniaca sp. nov., isolated from desert soil.</title>
        <authorList>
            <person name="Huang H."/>
            <person name="Ren M."/>
        </authorList>
    </citation>
    <scope>NUCLEOTIDE SEQUENCE [LARGE SCALE GENOMIC DNA]</scope>
    <source>
        <strain evidence="6 7">ZMN-3</strain>
    </source>
</reference>
<evidence type="ECO:0000256" key="2">
    <source>
        <dbReference type="ARBA" id="ARBA00023015"/>
    </source>
</evidence>
<dbReference type="SUPFAM" id="SSF53850">
    <property type="entry name" value="Periplasmic binding protein-like II"/>
    <property type="match status" value="1"/>
</dbReference>
<dbReference type="KEGG" id="masz:C9I28_19985"/>
<sequence>MDWDNARVFLAIHRTGTLRGAAGQLNIDQATVGRRLAALERSLGATLFLRTPAGYVPTPAGEAAARSAAQMEEAALQLQREMQGSDHRLEGVVRVATTDTLAVHFVMAALACLHEVHPDIAIELHVDTSITSLTRREADLAVRTLRPTEPDLISRHLTRRAAGLFASRAYVERRGVPDIDTGLAGHDLVIFHPSVAPRQSRELGGASVADARVVMQVNTGMMLQQAVRAGLGIAELPIHMAGDDPGLVRIWPQRQHWYDLYLVMHGDLGRSARVRAVAEAIVAGVPA</sequence>
<dbReference type="PANTHER" id="PTHR30537:SF3">
    <property type="entry name" value="TRANSCRIPTIONAL REGULATORY PROTEIN"/>
    <property type="match status" value="1"/>
</dbReference>
<dbReference type="AlphaFoldDB" id="A0A2R4CDG8"/>
<keyword evidence="4" id="KW-0804">Transcription</keyword>
<dbReference type="Pfam" id="PF00126">
    <property type="entry name" value="HTH_1"/>
    <property type="match status" value="1"/>
</dbReference>
<dbReference type="Gene3D" id="1.10.10.10">
    <property type="entry name" value="Winged helix-like DNA-binding domain superfamily/Winged helix DNA-binding domain"/>
    <property type="match status" value="1"/>
</dbReference>
<proteinExistence type="inferred from homology"/>
<dbReference type="PANTHER" id="PTHR30537">
    <property type="entry name" value="HTH-TYPE TRANSCRIPTIONAL REGULATOR"/>
    <property type="match status" value="1"/>
</dbReference>
<accession>A0A2R4CDG8</accession>
<evidence type="ECO:0000256" key="3">
    <source>
        <dbReference type="ARBA" id="ARBA00023125"/>
    </source>
</evidence>
<gene>
    <name evidence="6" type="ORF">C9I28_19985</name>
</gene>
<dbReference type="InterPro" id="IPR036388">
    <property type="entry name" value="WH-like_DNA-bd_sf"/>
</dbReference>
<dbReference type="GO" id="GO:0043565">
    <property type="term" value="F:sequence-specific DNA binding"/>
    <property type="evidence" value="ECO:0007669"/>
    <property type="project" value="TreeGrafter"/>
</dbReference>
<evidence type="ECO:0000259" key="5">
    <source>
        <dbReference type="PROSITE" id="PS50931"/>
    </source>
</evidence>
<dbReference type="InterPro" id="IPR000847">
    <property type="entry name" value="LysR_HTH_N"/>
</dbReference>
<dbReference type="GO" id="GO:0003700">
    <property type="term" value="F:DNA-binding transcription factor activity"/>
    <property type="evidence" value="ECO:0007669"/>
    <property type="project" value="InterPro"/>
</dbReference>
<name>A0A2R4CDG8_9BURK</name>
<organism evidence="6 7">
    <name type="scientific">Pseudoduganella armeniaca</name>
    <dbReference type="NCBI Taxonomy" id="2072590"/>
    <lineage>
        <taxon>Bacteria</taxon>
        <taxon>Pseudomonadati</taxon>
        <taxon>Pseudomonadota</taxon>
        <taxon>Betaproteobacteria</taxon>
        <taxon>Burkholderiales</taxon>
        <taxon>Oxalobacteraceae</taxon>
        <taxon>Telluria group</taxon>
        <taxon>Pseudoduganella</taxon>
    </lineage>
</organism>
<dbReference type="InterPro" id="IPR058163">
    <property type="entry name" value="LysR-type_TF_proteobact-type"/>
</dbReference>
<dbReference type="SUPFAM" id="SSF46785">
    <property type="entry name" value="Winged helix' DNA-binding domain"/>
    <property type="match status" value="1"/>
</dbReference>
<evidence type="ECO:0000313" key="6">
    <source>
        <dbReference type="EMBL" id="AVR97659.1"/>
    </source>
</evidence>
<dbReference type="EMBL" id="CP028324">
    <property type="protein sequence ID" value="AVR97659.1"/>
    <property type="molecule type" value="Genomic_DNA"/>
</dbReference>
<evidence type="ECO:0000256" key="4">
    <source>
        <dbReference type="ARBA" id="ARBA00023163"/>
    </source>
</evidence>
<evidence type="ECO:0000313" key="7">
    <source>
        <dbReference type="Proteomes" id="UP000240505"/>
    </source>
</evidence>
<evidence type="ECO:0000256" key="1">
    <source>
        <dbReference type="ARBA" id="ARBA00009437"/>
    </source>
</evidence>
<keyword evidence="7" id="KW-1185">Reference proteome</keyword>
<keyword evidence="2" id="KW-0805">Transcription regulation</keyword>
<dbReference type="GO" id="GO:0006351">
    <property type="term" value="P:DNA-templated transcription"/>
    <property type="evidence" value="ECO:0007669"/>
    <property type="project" value="TreeGrafter"/>
</dbReference>
<dbReference type="InterPro" id="IPR036390">
    <property type="entry name" value="WH_DNA-bd_sf"/>
</dbReference>
<dbReference type="Proteomes" id="UP000240505">
    <property type="component" value="Chromosome"/>
</dbReference>
<dbReference type="RefSeq" id="WP_107143000.1">
    <property type="nucleotide sequence ID" value="NZ_CP028324.1"/>
</dbReference>
<protein>
    <submittedName>
        <fullName evidence="6">LysR family transcriptional regulator</fullName>
    </submittedName>
</protein>
<dbReference type="Gene3D" id="3.40.190.290">
    <property type="match status" value="1"/>
</dbReference>
<keyword evidence="3" id="KW-0238">DNA-binding</keyword>
<dbReference type="PROSITE" id="PS50931">
    <property type="entry name" value="HTH_LYSR"/>
    <property type="match status" value="1"/>
</dbReference>
<dbReference type="Pfam" id="PF03466">
    <property type="entry name" value="LysR_substrate"/>
    <property type="match status" value="1"/>
</dbReference>
<dbReference type="InterPro" id="IPR005119">
    <property type="entry name" value="LysR_subst-bd"/>
</dbReference>
<comment type="similarity">
    <text evidence="1">Belongs to the LysR transcriptional regulatory family.</text>
</comment>
<dbReference type="OrthoDB" id="9072091at2"/>
<feature type="domain" description="HTH lysR-type" evidence="5">
    <location>
        <begin position="1"/>
        <end position="58"/>
    </location>
</feature>